<keyword evidence="7" id="KW-0997">Cell inner membrane</keyword>
<dbReference type="Pfam" id="PF02618">
    <property type="entry name" value="YceG"/>
    <property type="match status" value="1"/>
</dbReference>
<dbReference type="RefSeq" id="WP_092995536.1">
    <property type="nucleotide sequence ID" value="NZ_FMWD01000005.1"/>
</dbReference>
<sequence length="345" mass="38925">MRRLLFRFLGLTILIAGLFAGWQLMRYQNFVEAPLNIEGEGTDIEVAPGTPFSILAARLEERGIISDDRLLVWLARFEGVAGDIKAGEYHVEPDTRPLQLLQQMVKGRVKQYSLTLVEGWTFAQVLDAIRGNPYLENTLADLDHEAIMERLGLAGEHPEGQFLSDSYRFPRGTRDVDFLRRAHRAMQSYLEAAWEKRDEDLPLQTPYEALILASIIEKETGVPEERPAIAGVFVRRLNRGMRLQTDPTIIYGLGEEFDGNLRRVHLRDSDNPYNTYRHSGLPPTPIAMPGREAIDAALHPADGKSLYFVSRGDGSHVFSATLEEHNQAVIKYQLKGRARPFSSSP</sequence>
<dbReference type="GO" id="GO:0008932">
    <property type="term" value="F:lytic endotransglycosylase activity"/>
    <property type="evidence" value="ECO:0007669"/>
    <property type="project" value="UniProtKB-UniRule"/>
</dbReference>
<dbReference type="STRING" id="415747.SAMN03097708_01747"/>
<evidence type="ECO:0000313" key="8">
    <source>
        <dbReference type="EMBL" id="SCZ58961.1"/>
    </source>
</evidence>
<dbReference type="Proteomes" id="UP000199648">
    <property type="component" value="Unassembled WGS sequence"/>
</dbReference>
<dbReference type="NCBIfam" id="TIGR00247">
    <property type="entry name" value="endolytic transglycosylase MltG"/>
    <property type="match status" value="1"/>
</dbReference>
<dbReference type="GO" id="GO:0005886">
    <property type="term" value="C:plasma membrane"/>
    <property type="evidence" value="ECO:0007669"/>
    <property type="project" value="UniProtKB-UniRule"/>
</dbReference>
<keyword evidence="3 7" id="KW-1133">Transmembrane helix</keyword>
<dbReference type="InterPro" id="IPR003770">
    <property type="entry name" value="MLTG-like"/>
</dbReference>
<comment type="function">
    <text evidence="7">Functions as a peptidoglycan terminase that cleaves nascent peptidoglycan strands endolytically to terminate their elongation.</text>
</comment>
<keyword evidence="1 7" id="KW-1003">Cell membrane</keyword>
<evidence type="ECO:0000256" key="6">
    <source>
        <dbReference type="ARBA" id="ARBA00023316"/>
    </source>
</evidence>
<dbReference type="GO" id="GO:0071555">
    <property type="term" value="P:cell wall organization"/>
    <property type="evidence" value="ECO:0007669"/>
    <property type="project" value="UniProtKB-KW"/>
</dbReference>
<reference evidence="8 9" key="1">
    <citation type="submission" date="2016-10" db="EMBL/GenBank/DDBJ databases">
        <authorList>
            <person name="de Groot N.N."/>
        </authorList>
    </citation>
    <scope>NUCLEOTIDE SEQUENCE [LARGE SCALE GENOMIC DNA]</scope>
    <source>
        <strain evidence="8 9">HLD2</strain>
    </source>
</reference>
<evidence type="ECO:0000256" key="1">
    <source>
        <dbReference type="ARBA" id="ARBA00022475"/>
    </source>
</evidence>
<dbReference type="PANTHER" id="PTHR30518:SF2">
    <property type="entry name" value="ENDOLYTIC MUREIN TRANSGLYCOSYLASE"/>
    <property type="match status" value="1"/>
</dbReference>
<dbReference type="Gene3D" id="3.30.160.60">
    <property type="entry name" value="Classic Zinc Finger"/>
    <property type="match status" value="1"/>
</dbReference>
<name>A0A1G5QC82_9GAMM</name>
<dbReference type="HAMAP" id="MF_02065">
    <property type="entry name" value="MltG"/>
    <property type="match status" value="1"/>
</dbReference>
<comment type="similarity">
    <text evidence="7">Belongs to the transglycosylase MltG family.</text>
</comment>
<evidence type="ECO:0000313" key="9">
    <source>
        <dbReference type="Proteomes" id="UP000199648"/>
    </source>
</evidence>
<dbReference type="AlphaFoldDB" id="A0A1G5QC82"/>
<keyword evidence="5 7" id="KW-0456">Lyase</keyword>
<dbReference type="CDD" id="cd08010">
    <property type="entry name" value="MltG_like"/>
    <property type="match status" value="1"/>
</dbReference>
<dbReference type="EC" id="4.2.2.29" evidence="7"/>
<organism evidence="8 9">
    <name type="scientific">Thiohalomonas denitrificans</name>
    <dbReference type="NCBI Taxonomy" id="415747"/>
    <lineage>
        <taxon>Bacteria</taxon>
        <taxon>Pseudomonadati</taxon>
        <taxon>Pseudomonadota</taxon>
        <taxon>Gammaproteobacteria</taxon>
        <taxon>Thiohalomonadales</taxon>
        <taxon>Thiohalomonadaceae</taxon>
        <taxon>Thiohalomonas</taxon>
    </lineage>
</organism>
<keyword evidence="2 7" id="KW-0812">Transmembrane</keyword>
<comment type="catalytic activity">
    <reaction evidence="7">
        <text>a peptidoglycan chain = a peptidoglycan chain with N-acetyl-1,6-anhydromuramyl-[peptide] at the reducing end + a peptidoglycan chain with N-acetylglucosamine at the non-reducing end.</text>
        <dbReference type="EC" id="4.2.2.29"/>
    </reaction>
</comment>
<evidence type="ECO:0000256" key="3">
    <source>
        <dbReference type="ARBA" id="ARBA00022989"/>
    </source>
</evidence>
<keyword evidence="6 7" id="KW-0961">Cell wall biogenesis/degradation</keyword>
<protein>
    <recommendedName>
        <fullName evidence="7">Endolytic murein transglycosylase</fullName>
        <ecNumber evidence="7">4.2.2.29</ecNumber>
    </recommendedName>
    <alternativeName>
        <fullName evidence="7">Peptidoglycan lytic transglycosylase</fullName>
    </alternativeName>
    <alternativeName>
        <fullName evidence="7">Peptidoglycan polymerization terminase</fullName>
    </alternativeName>
</protein>
<evidence type="ECO:0000256" key="7">
    <source>
        <dbReference type="HAMAP-Rule" id="MF_02065"/>
    </source>
</evidence>
<feature type="site" description="Important for catalytic activity" evidence="7">
    <location>
        <position position="219"/>
    </location>
</feature>
<accession>A0A1G5QC82</accession>
<keyword evidence="4 7" id="KW-0472">Membrane</keyword>
<dbReference type="OrthoDB" id="9814591at2"/>
<evidence type="ECO:0000256" key="5">
    <source>
        <dbReference type="ARBA" id="ARBA00023239"/>
    </source>
</evidence>
<evidence type="ECO:0000256" key="4">
    <source>
        <dbReference type="ARBA" id="ARBA00023136"/>
    </source>
</evidence>
<dbReference type="GO" id="GO:0009252">
    <property type="term" value="P:peptidoglycan biosynthetic process"/>
    <property type="evidence" value="ECO:0007669"/>
    <property type="project" value="UniProtKB-UniRule"/>
</dbReference>
<dbReference type="Gene3D" id="3.30.1490.480">
    <property type="entry name" value="Endolytic murein transglycosylase"/>
    <property type="match status" value="1"/>
</dbReference>
<dbReference type="EMBL" id="FMWD01000005">
    <property type="protein sequence ID" value="SCZ58961.1"/>
    <property type="molecule type" value="Genomic_DNA"/>
</dbReference>
<evidence type="ECO:0000256" key="2">
    <source>
        <dbReference type="ARBA" id="ARBA00022692"/>
    </source>
</evidence>
<keyword evidence="9" id="KW-1185">Reference proteome</keyword>
<gene>
    <name evidence="7" type="primary">mltG</name>
    <name evidence="8" type="ORF">SAMN03097708_01747</name>
</gene>
<dbReference type="PANTHER" id="PTHR30518">
    <property type="entry name" value="ENDOLYTIC MUREIN TRANSGLYCOSYLASE"/>
    <property type="match status" value="1"/>
</dbReference>
<proteinExistence type="inferred from homology"/>